<dbReference type="EMBL" id="JAMZMK010002199">
    <property type="protein sequence ID" value="KAI7754967.1"/>
    <property type="molecule type" value="Genomic_DNA"/>
</dbReference>
<accession>A0AAD5D7U1</accession>
<proteinExistence type="predicted"/>
<keyword evidence="2" id="KW-1185">Reference proteome</keyword>
<name>A0AAD5D7U1_AMBAR</name>
<organism evidence="1 2">
    <name type="scientific">Ambrosia artemisiifolia</name>
    <name type="common">Common ragweed</name>
    <dbReference type="NCBI Taxonomy" id="4212"/>
    <lineage>
        <taxon>Eukaryota</taxon>
        <taxon>Viridiplantae</taxon>
        <taxon>Streptophyta</taxon>
        <taxon>Embryophyta</taxon>
        <taxon>Tracheophyta</taxon>
        <taxon>Spermatophyta</taxon>
        <taxon>Magnoliopsida</taxon>
        <taxon>eudicotyledons</taxon>
        <taxon>Gunneridae</taxon>
        <taxon>Pentapetalae</taxon>
        <taxon>asterids</taxon>
        <taxon>campanulids</taxon>
        <taxon>Asterales</taxon>
        <taxon>Asteraceae</taxon>
        <taxon>Asteroideae</taxon>
        <taxon>Heliantheae alliance</taxon>
        <taxon>Heliantheae</taxon>
        <taxon>Ambrosia</taxon>
    </lineage>
</organism>
<comment type="caution">
    <text evidence="1">The sequence shown here is derived from an EMBL/GenBank/DDBJ whole genome shotgun (WGS) entry which is preliminary data.</text>
</comment>
<dbReference type="Proteomes" id="UP001206925">
    <property type="component" value="Unassembled WGS sequence"/>
</dbReference>
<dbReference type="AlphaFoldDB" id="A0AAD5D7U1"/>
<evidence type="ECO:0000313" key="2">
    <source>
        <dbReference type="Proteomes" id="UP001206925"/>
    </source>
</evidence>
<protein>
    <submittedName>
        <fullName evidence="1">Uncharacterized protein</fullName>
    </submittedName>
</protein>
<gene>
    <name evidence="1" type="ORF">M8C21_017996</name>
</gene>
<reference evidence="1" key="1">
    <citation type="submission" date="2022-06" db="EMBL/GenBank/DDBJ databases">
        <title>Uncovering the hologenomic basis of an extraordinary plant invasion.</title>
        <authorList>
            <person name="Bieker V.C."/>
            <person name="Martin M.D."/>
            <person name="Gilbert T."/>
            <person name="Hodgins K."/>
            <person name="Battlay P."/>
            <person name="Petersen B."/>
            <person name="Wilson J."/>
        </authorList>
    </citation>
    <scope>NUCLEOTIDE SEQUENCE</scope>
    <source>
        <strain evidence="1">AA19_3_7</strain>
        <tissue evidence="1">Leaf</tissue>
    </source>
</reference>
<evidence type="ECO:0000313" key="1">
    <source>
        <dbReference type="EMBL" id="KAI7754967.1"/>
    </source>
</evidence>
<sequence>MILKPKVIACEETRSSLEFVKVITQQSTFVVSTINIHQVRLPSPYTTKAKRTNNIYM</sequence>